<feature type="domain" description="Acyl-CoA dehydrogenase/oxidase N-terminal" evidence="9">
    <location>
        <begin position="9"/>
        <end position="120"/>
    </location>
</feature>
<comment type="cofactor">
    <cofactor evidence="1 6">
        <name>FAD</name>
        <dbReference type="ChEBI" id="CHEBI:57692"/>
    </cofactor>
</comment>
<dbReference type="GO" id="GO:0050660">
    <property type="term" value="F:flavin adenine dinucleotide binding"/>
    <property type="evidence" value="ECO:0007669"/>
    <property type="project" value="InterPro"/>
</dbReference>
<proteinExistence type="inferred from homology"/>
<dbReference type="OrthoDB" id="7795946at2"/>
<keyword evidence="11" id="KW-1185">Reference proteome</keyword>
<dbReference type="EMBL" id="FOSQ01000003">
    <property type="protein sequence ID" value="SFK55096.1"/>
    <property type="molecule type" value="Genomic_DNA"/>
</dbReference>
<dbReference type="Gene3D" id="1.10.540.10">
    <property type="entry name" value="Acyl-CoA dehydrogenase/oxidase, N-terminal domain"/>
    <property type="match status" value="1"/>
</dbReference>
<evidence type="ECO:0000256" key="2">
    <source>
        <dbReference type="ARBA" id="ARBA00009347"/>
    </source>
</evidence>
<dbReference type="InterPro" id="IPR013786">
    <property type="entry name" value="AcylCoA_DH/ox_N"/>
</dbReference>
<dbReference type="AlphaFoldDB" id="A0A1I4AH57"/>
<dbReference type="GO" id="GO:0016627">
    <property type="term" value="F:oxidoreductase activity, acting on the CH-CH group of donors"/>
    <property type="evidence" value="ECO:0007669"/>
    <property type="project" value="InterPro"/>
</dbReference>
<organism evidence="10 11">
    <name type="scientific">Falsiroseomonas stagni DSM 19981</name>
    <dbReference type="NCBI Taxonomy" id="1123062"/>
    <lineage>
        <taxon>Bacteria</taxon>
        <taxon>Pseudomonadati</taxon>
        <taxon>Pseudomonadota</taxon>
        <taxon>Alphaproteobacteria</taxon>
        <taxon>Acetobacterales</taxon>
        <taxon>Roseomonadaceae</taxon>
        <taxon>Falsiroseomonas</taxon>
    </lineage>
</organism>
<evidence type="ECO:0000256" key="5">
    <source>
        <dbReference type="ARBA" id="ARBA00023002"/>
    </source>
</evidence>
<evidence type="ECO:0000256" key="3">
    <source>
        <dbReference type="ARBA" id="ARBA00022630"/>
    </source>
</evidence>
<dbReference type="InterPro" id="IPR036250">
    <property type="entry name" value="AcylCo_DH-like_C"/>
</dbReference>
<dbReference type="InterPro" id="IPR046373">
    <property type="entry name" value="Acyl-CoA_Oxase/DH_mid-dom_sf"/>
</dbReference>
<dbReference type="Gene3D" id="2.40.110.10">
    <property type="entry name" value="Butyryl-CoA Dehydrogenase, subunit A, domain 2"/>
    <property type="match status" value="1"/>
</dbReference>
<dbReference type="Gene3D" id="1.20.140.10">
    <property type="entry name" value="Butyryl-CoA Dehydrogenase, subunit A, domain 3"/>
    <property type="match status" value="1"/>
</dbReference>
<keyword evidence="5 6" id="KW-0560">Oxidoreductase</keyword>
<sequence>MEFAFDAREDSLRREVQAFIAEELTAAIREDIDAGELGVQFGPIATAFFDKVRARGWTGVSWPVEYGGQGRTAMDQFIIEEEFGRAGLRIGGAGTGAPAILASGTEEQKRAFVPGCIRGDIIFAQGYSEPGCGTDLAGIQCRATRVGDTYVIRGQKTFMTSAHVATHIFLMVRTDPASRRHAGLSILLVPIDAAGITIRPLWTIQNDPVAPRGTTYGENRTNEVFFDDVVVPASCLLGEEGDGWNVAQRGLSIDRVGARRYLMSVLRDEDIVNWLKKDEAPNRALRADPVVRDKVAELWIEGQVCRLLTMRSMTIARRGGDFVHEASAEKVFAPEHGVRATEAIGQILGPHAQLLSSSPEAVEEGVFAHNLLGAFQSTINHGSVQVMRDQIARKGLGLPRPGKRGETV</sequence>
<evidence type="ECO:0000313" key="11">
    <source>
        <dbReference type="Proteomes" id="UP000199473"/>
    </source>
</evidence>
<dbReference type="Proteomes" id="UP000199473">
    <property type="component" value="Unassembled WGS sequence"/>
</dbReference>
<evidence type="ECO:0000259" key="8">
    <source>
        <dbReference type="Pfam" id="PF02770"/>
    </source>
</evidence>
<dbReference type="PANTHER" id="PTHR43292">
    <property type="entry name" value="ACYL-COA DEHYDROGENASE"/>
    <property type="match status" value="1"/>
</dbReference>
<dbReference type="InterPro" id="IPR037069">
    <property type="entry name" value="AcylCoA_DH/ox_N_sf"/>
</dbReference>
<dbReference type="GO" id="GO:0005886">
    <property type="term" value="C:plasma membrane"/>
    <property type="evidence" value="ECO:0007669"/>
    <property type="project" value="TreeGrafter"/>
</dbReference>
<keyword evidence="4 6" id="KW-0274">FAD</keyword>
<dbReference type="InterPro" id="IPR052161">
    <property type="entry name" value="Mycobact_Acyl-CoA_DH"/>
</dbReference>
<comment type="similarity">
    <text evidence="2 6">Belongs to the acyl-CoA dehydrogenase family.</text>
</comment>
<evidence type="ECO:0000256" key="1">
    <source>
        <dbReference type="ARBA" id="ARBA00001974"/>
    </source>
</evidence>
<accession>A0A1I4AH57</accession>
<dbReference type="InterPro" id="IPR006091">
    <property type="entry name" value="Acyl-CoA_Oxase/DH_mid-dom"/>
</dbReference>
<gene>
    <name evidence="10" type="ORF">SAMN02745775_103416</name>
</gene>
<dbReference type="STRING" id="1123062.SAMN02745775_103416"/>
<dbReference type="InterPro" id="IPR009075">
    <property type="entry name" value="AcylCo_DH/oxidase_C"/>
</dbReference>
<reference evidence="10 11" key="1">
    <citation type="submission" date="2016-10" db="EMBL/GenBank/DDBJ databases">
        <authorList>
            <person name="de Groot N.N."/>
        </authorList>
    </citation>
    <scope>NUCLEOTIDE SEQUENCE [LARGE SCALE GENOMIC DNA]</scope>
    <source>
        <strain evidence="10 11">DSM 19981</strain>
    </source>
</reference>
<name>A0A1I4AH57_9PROT</name>
<evidence type="ECO:0000256" key="6">
    <source>
        <dbReference type="RuleBase" id="RU362125"/>
    </source>
</evidence>
<dbReference type="Pfam" id="PF02771">
    <property type="entry name" value="Acyl-CoA_dh_N"/>
    <property type="match status" value="1"/>
</dbReference>
<keyword evidence="3 6" id="KW-0285">Flavoprotein</keyword>
<evidence type="ECO:0000256" key="4">
    <source>
        <dbReference type="ARBA" id="ARBA00022827"/>
    </source>
</evidence>
<dbReference type="PANTHER" id="PTHR43292:SF3">
    <property type="entry name" value="ACYL-COA DEHYDROGENASE FADE29"/>
    <property type="match status" value="1"/>
</dbReference>
<protein>
    <submittedName>
        <fullName evidence="10">Acyl-CoA dehydrogenase</fullName>
    </submittedName>
</protein>
<feature type="domain" description="Acyl-CoA dehydrogenase/oxidase C-terminal" evidence="7">
    <location>
        <begin position="241"/>
        <end position="394"/>
    </location>
</feature>
<dbReference type="RefSeq" id="WP_092959751.1">
    <property type="nucleotide sequence ID" value="NZ_FOSQ01000003.1"/>
</dbReference>
<evidence type="ECO:0000259" key="9">
    <source>
        <dbReference type="Pfam" id="PF02771"/>
    </source>
</evidence>
<dbReference type="SUPFAM" id="SSF47203">
    <property type="entry name" value="Acyl-CoA dehydrogenase C-terminal domain-like"/>
    <property type="match status" value="1"/>
</dbReference>
<dbReference type="Pfam" id="PF00441">
    <property type="entry name" value="Acyl-CoA_dh_1"/>
    <property type="match status" value="1"/>
</dbReference>
<evidence type="ECO:0000313" key="10">
    <source>
        <dbReference type="EMBL" id="SFK55096.1"/>
    </source>
</evidence>
<dbReference type="Pfam" id="PF02770">
    <property type="entry name" value="Acyl-CoA_dh_M"/>
    <property type="match status" value="1"/>
</dbReference>
<dbReference type="InterPro" id="IPR009100">
    <property type="entry name" value="AcylCoA_DH/oxidase_NM_dom_sf"/>
</dbReference>
<evidence type="ECO:0000259" key="7">
    <source>
        <dbReference type="Pfam" id="PF00441"/>
    </source>
</evidence>
<feature type="domain" description="Acyl-CoA oxidase/dehydrogenase middle" evidence="8">
    <location>
        <begin position="124"/>
        <end position="203"/>
    </location>
</feature>
<dbReference type="SUPFAM" id="SSF56645">
    <property type="entry name" value="Acyl-CoA dehydrogenase NM domain-like"/>
    <property type="match status" value="1"/>
</dbReference>